<dbReference type="InterPro" id="IPR027065">
    <property type="entry name" value="Lon_Prtase"/>
</dbReference>
<accession>A0A4R2T0I4</accession>
<dbReference type="SUPFAM" id="SSF54211">
    <property type="entry name" value="Ribosomal protein S5 domain 2-like"/>
    <property type="match status" value="1"/>
</dbReference>
<keyword evidence="2" id="KW-0378">Hydrolase</keyword>
<dbReference type="PRINTS" id="PR00830">
    <property type="entry name" value="ENDOLAPTASE"/>
</dbReference>
<feature type="active site" evidence="2">
    <location>
        <position position="480"/>
    </location>
</feature>
<keyword evidence="1 2" id="KW-0645">Protease</keyword>
<protein>
    <recommendedName>
        <fullName evidence="2">endopeptidase La</fullName>
        <ecNumber evidence="2">3.4.21.53</ecNumber>
    </recommendedName>
</protein>
<dbReference type="PROSITE" id="PS51786">
    <property type="entry name" value="LON_PROTEOLYTIC"/>
    <property type="match status" value="1"/>
</dbReference>
<keyword evidence="5" id="KW-1185">Reference proteome</keyword>
<dbReference type="EC" id="3.4.21.53" evidence="2"/>
<dbReference type="GO" id="GO:0004176">
    <property type="term" value="F:ATP-dependent peptidase activity"/>
    <property type="evidence" value="ECO:0007669"/>
    <property type="project" value="UniProtKB-UniRule"/>
</dbReference>
<evidence type="ECO:0000259" key="3">
    <source>
        <dbReference type="PROSITE" id="PS51786"/>
    </source>
</evidence>
<proteinExistence type="inferred from homology"/>
<dbReference type="GO" id="GO:0006508">
    <property type="term" value="P:proteolysis"/>
    <property type="evidence" value="ECO:0007669"/>
    <property type="project" value="UniProtKB-KW"/>
</dbReference>
<dbReference type="Proteomes" id="UP000295763">
    <property type="component" value="Unassembled WGS sequence"/>
</dbReference>
<name>A0A4R2T0I4_9PAST</name>
<dbReference type="InterPro" id="IPR027417">
    <property type="entry name" value="P-loop_NTPase"/>
</dbReference>
<keyword evidence="2" id="KW-0720">Serine protease</keyword>
<dbReference type="InterPro" id="IPR014721">
    <property type="entry name" value="Ribsml_uS5_D2-typ_fold_subgr"/>
</dbReference>
<dbReference type="RefSeq" id="WP_131977075.1">
    <property type="nucleotide sequence ID" value="NZ_SLYB01000014.1"/>
</dbReference>
<dbReference type="InterPro" id="IPR020568">
    <property type="entry name" value="Ribosomal_Su5_D2-typ_SF"/>
</dbReference>
<sequence length="593" mass="65958">MNLSSFALDWQALQPAFNLKSFRPQTVDFFNLQPRAVSAVQQFLQNSHRSLLVLKANDLATSASAVEKWVKSQQAPLTVQGVQYVIEQADSFSFARVTAEPAQSIDDNFAAKHIVATALYCDCNQLFGSIRLHPVSKDIQLNAGLVHQLNGGVLILSVAALFEQFDLWLRLKNLLVTKRFSWYANNPLKSLPCEIPSYPLDLKVILLGDRNELATFAELESELYSLADYSEIDYYINVEQPEQRQQWADYVQTLAHNLQLTITPEGLTKLYQLLVRESEDRTLVSISPVELTALLQATYQQTSSKALSAVDFEQYFQQKSYQQSFLREQTYADILHDQVYVATEGEVVGQINGLSVIEYAGSPLSFGEPSRISCVVQFGDGEIVDVDRKNELAGNIHGKGMMIAEACLANLMNFQSQLPFSASLVFEQSYSDIDGDSASLATFCVLVSALADLALPQAVAVTGAIDQFGLVHAVGGVNDKIEGFFAICQRRGLTGSQGVIVPSAVLGQLSLSDEVVEAVKNNQFTVYAVNDVFEACEILFKRAFFDENEQENPNYTDENIPIAHLISQRIEQKGDFLPKIGLWNLLRIFKRKN</sequence>
<evidence type="ECO:0000313" key="4">
    <source>
        <dbReference type="EMBL" id="TCP94791.1"/>
    </source>
</evidence>
<evidence type="ECO:0000256" key="1">
    <source>
        <dbReference type="ARBA" id="ARBA00022670"/>
    </source>
</evidence>
<organism evidence="4 5">
    <name type="scientific">Cricetibacter osteomyelitidis</name>
    <dbReference type="NCBI Taxonomy" id="1521931"/>
    <lineage>
        <taxon>Bacteria</taxon>
        <taxon>Pseudomonadati</taxon>
        <taxon>Pseudomonadota</taxon>
        <taxon>Gammaproteobacteria</taxon>
        <taxon>Pasteurellales</taxon>
        <taxon>Pasteurellaceae</taxon>
        <taxon>Cricetibacter</taxon>
    </lineage>
</organism>
<dbReference type="InterPro" id="IPR008269">
    <property type="entry name" value="Lon_proteolytic"/>
</dbReference>
<comment type="catalytic activity">
    <reaction evidence="2">
        <text>Hydrolysis of proteins in presence of ATP.</text>
        <dbReference type="EC" id="3.4.21.53"/>
    </reaction>
</comment>
<comment type="similarity">
    <text evidence="2">Belongs to the peptidase S16 family.</text>
</comment>
<dbReference type="Gene3D" id="3.30.230.10">
    <property type="match status" value="1"/>
</dbReference>
<dbReference type="PANTHER" id="PTHR10046">
    <property type="entry name" value="ATP DEPENDENT LON PROTEASE FAMILY MEMBER"/>
    <property type="match status" value="1"/>
</dbReference>
<gene>
    <name evidence="4" type="ORF">EDC44_11434</name>
</gene>
<dbReference type="GO" id="GO:0030163">
    <property type="term" value="P:protein catabolic process"/>
    <property type="evidence" value="ECO:0007669"/>
    <property type="project" value="InterPro"/>
</dbReference>
<evidence type="ECO:0000256" key="2">
    <source>
        <dbReference type="PROSITE-ProRule" id="PRU01122"/>
    </source>
</evidence>
<dbReference type="Pfam" id="PF13654">
    <property type="entry name" value="AAA_32"/>
    <property type="match status" value="1"/>
</dbReference>
<dbReference type="AlphaFoldDB" id="A0A4R2T0I4"/>
<dbReference type="GO" id="GO:0005524">
    <property type="term" value="F:ATP binding"/>
    <property type="evidence" value="ECO:0007669"/>
    <property type="project" value="InterPro"/>
</dbReference>
<feature type="active site" evidence="2">
    <location>
        <position position="437"/>
    </location>
</feature>
<dbReference type="GO" id="GO:0004252">
    <property type="term" value="F:serine-type endopeptidase activity"/>
    <property type="evidence" value="ECO:0007669"/>
    <property type="project" value="UniProtKB-UniRule"/>
</dbReference>
<evidence type="ECO:0000313" key="5">
    <source>
        <dbReference type="Proteomes" id="UP000295763"/>
    </source>
</evidence>
<feature type="domain" description="Lon proteolytic" evidence="3">
    <location>
        <begin position="345"/>
        <end position="542"/>
    </location>
</feature>
<comment type="caution">
    <text evidence="4">The sequence shown here is derived from an EMBL/GenBank/DDBJ whole genome shotgun (WGS) entry which is preliminary data.</text>
</comment>
<dbReference type="EMBL" id="SLYB01000014">
    <property type="protein sequence ID" value="TCP94791.1"/>
    <property type="molecule type" value="Genomic_DNA"/>
</dbReference>
<dbReference type="InterPro" id="IPR041699">
    <property type="entry name" value="AAA_32"/>
</dbReference>
<dbReference type="Gene3D" id="3.40.50.300">
    <property type="entry name" value="P-loop containing nucleotide triphosphate hydrolases"/>
    <property type="match status" value="1"/>
</dbReference>
<dbReference type="Pfam" id="PF05362">
    <property type="entry name" value="Lon_C"/>
    <property type="match status" value="1"/>
</dbReference>
<reference evidence="4 5" key="1">
    <citation type="submission" date="2019-03" db="EMBL/GenBank/DDBJ databases">
        <title>Genomic Encyclopedia of Type Strains, Phase IV (KMG-IV): sequencing the most valuable type-strain genomes for metagenomic binning, comparative biology and taxonomic classification.</title>
        <authorList>
            <person name="Goeker M."/>
        </authorList>
    </citation>
    <scope>NUCLEOTIDE SEQUENCE [LARGE SCALE GENOMIC DNA]</scope>
    <source>
        <strain evidence="4 5">DSM 28404</strain>
    </source>
</reference>
<dbReference type="OrthoDB" id="9758568at2"/>